<feature type="transmembrane region" description="Helical" evidence="2">
    <location>
        <begin position="317"/>
        <end position="337"/>
    </location>
</feature>
<sequence length="402" mass="42722">MRLSFTAVAAATLATVPMAYSQTTKFSPSDAKGIFYSVNIPPSTASNGHGPIYFQMEAPSDSTEWFALGQGTGMAGANIFVAYASSDGRNVTISPRRGIGHMLPDHNPAVRLRLLDGSGISNGKMTANVLCENCLSWDGGSMDPNDPQSPWIWAMKSGSPLNSADVTESIIFHDNQGTFTLDLSATGGGRGSGGGSATGVSQRTIKVKRVTHGIIMSVIFVVLFPTFALGLFLIPYSKTATRIHAPLQILTLCAAVAGFGVGVSLARDLGKAAMYHPIIGYVVIGWLVLCQPLLGYLHHLNYVKTHGPSAVGRVHRWVGRCMLALGIINGGLGFKFSGIGKETVPVAGVIVYAIIAGIIGVAYAGISTWGTLEKKKKQRLRSDESFFDGNDDAKAMDERRRE</sequence>
<dbReference type="OrthoDB" id="19261at2759"/>
<dbReference type="VEuPathDB" id="FungiDB:BDBG_07093"/>
<evidence type="ECO:0000313" key="5">
    <source>
        <dbReference type="EMBL" id="OAT11645.1"/>
    </source>
</evidence>
<feature type="signal peptide" evidence="3">
    <location>
        <begin position="1"/>
        <end position="21"/>
    </location>
</feature>
<dbReference type="STRING" id="559298.A0A179UU62"/>
<dbReference type="PANTHER" id="PTHR47797:SF1">
    <property type="entry name" value="CYTOCHROME B561 DOMAIN-CONTAINING PROTEIN-RELATED"/>
    <property type="match status" value="1"/>
</dbReference>
<keyword evidence="2" id="KW-1133">Transmembrane helix</keyword>
<organism evidence="5 6">
    <name type="scientific">Blastomyces gilchristii (strain SLH14081)</name>
    <name type="common">Blastomyces dermatitidis</name>
    <dbReference type="NCBI Taxonomy" id="559298"/>
    <lineage>
        <taxon>Eukaryota</taxon>
        <taxon>Fungi</taxon>
        <taxon>Dikarya</taxon>
        <taxon>Ascomycota</taxon>
        <taxon>Pezizomycotina</taxon>
        <taxon>Eurotiomycetes</taxon>
        <taxon>Eurotiomycetidae</taxon>
        <taxon>Onygenales</taxon>
        <taxon>Ajellomycetaceae</taxon>
        <taxon>Blastomyces</taxon>
    </lineage>
</organism>
<dbReference type="AlphaFoldDB" id="A0A179UU62"/>
<dbReference type="SMART" id="SM00664">
    <property type="entry name" value="DoH"/>
    <property type="match status" value="1"/>
</dbReference>
<name>A0A179UU62_BLAGS</name>
<keyword evidence="2" id="KW-0472">Membrane</keyword>
<feature type="domain" description="DOMON" evidence="4">
    <location>
        <begin position="65"/>
        <end position="156"/>
    </location>
</feature>
<evidence type="ECO:0000256" key="2">
    <source>
        <dbReference type="SAM" id="Phobius"/>
    </source>
</evidence>
<evidence type="ECO:0000259" key="4">
    <source>
        <dbReference type="SMART" id="SM00664"/>
    </source>
</evidence>
<dbReference type="InterPro" id="IPR015920">
    <property type="entry name" value="Cellobiose_DH-like_cyt"/>
</dbReference>
<dbReference type="Gene3D" id="2.60.40.1210">
    <property type="entry name" value="Cellobiose dehydrogenase, cytochrome domain"/>
    <property type="match status" value="1"/>
</dbReference>
<dbReference type="Proteomes" id="UP000002038">
    <property type="component" value="Unassembled WGS sequence"/>
</dbReference>
<feature type="transmembrane region" description="Helical" evidence="2">
    <location>
        <begin position="213"/>
        <end position="234"/>
    </location>
</feature>
<dbReference type="CDD" id="cd08760">
    <property type="entry name" value="Cyt_b561_FRRS1_like"/>
    <property type="match status" value="1"/>
</dbReference>
<reference evidence="6" key="1">
    <citation type="journal article" date="2015" name="PLoS Genet.">
        <title>The dynamic genome and transcriptome of the human fungal pathogen Blastomyces and close relative Emmonsia.</title>
        <authorList>
            <person name="Munoz J.F."/>
            <person name="Gauthier G.M."/>
            <person name="Desjardins C.A."/>
            <person name="Gallo J.E."/>
            <person name="Holder J."/>
            <person name="Sullivan T.D."/>
            <person name="Marty A.J."/>
            <person name="Carmen J.C."/>
            <person name="Chen Z."/>
            <person name="Ding L."/>
            <person name="Gujja S."/>
            <person name="Magrini V."/>
            <person name="Misas E."/>
            <person name="Mitreva M."/>
            <person name="Priest M."/>
            <person name="Saif S."/>
            <person name="Whiston E.A."/>
            <person name="Young S."/>
            <person name="Zeng Q."/>
            <person name="Goldman W.E."/>
            <person name="Mardis E.R."/>
            <person name="Taylor J.W."/>
            <person name="McEwen J.G."/>
            <person name="Clay O.K."/>
            <person name="Klein B.S."/>
            <person name="Cuomo C.A."/>
        </authorList>
    </citation>
    <scope>NUCLEOTIDE SEQUENCE [LARGE SCALE GENOMIC DNA]</scope>
    <source>
        <strain evidence="6">SLH14081</strain>
    </source>
</reference>
<keyword evidence="6" id="KW-1185">Reference proteome</keyword>
<dbReference type="CDD" id="cd09630">
    <property type="entry name" value="CDH_like_cytochrome"/>
    <property type="match status" value="1"/>
</dbReference>
<dbReference type="Pfam" id="PF16010">
    <property type="entry name" value="CDH-cyt"/>
    <property type="match status" value="1"/>
</dbReference>
<dbReference type="SUPFAM" id="SSF49344">
    <property type="entry name" value="CBD9-like"/>
    <property type="match status" value="1"/>
</dbReference>
<evidence type="ECO:0000256" key="3">
    <source>
        <dbReference type="SAM" id="SignalP"/>
    </source>
</evidence>
<evidence type="ECO:0000256" key="1">
    <source>
        <dbReference type="SAM" id="MobiDB-lite"/>
    </source>
</evidence>
<feature type="transmembrane region" description="Helical" evidence="2">
    <location>
        <begin position="349"/>
        <end position="372"/>
    </location>
</feature>
<proteinExistence type="predicted"/>
<protein>
    <submittedName>
        <fullName evidence="5">Cellobiose dehydrogenase</fullName>
    </submittedName>
</protein>
<dbReference type="InterPro" id="IPR005018">
    <property type="entry name" value="DOMON_domain"/>
</dbReference>
<dbReference type="EMBL" id="GG657464">
    <property type="protein sequence ID" value="OAT11645.1"/>
    <property type="molecule type" value="Genomic_DNA"/>
</dbReference>
<keyword evidence="3" id="KW-0732">Signal</keyword>
<feature type="chain" id="PRO_5008107552" evidence="3">
    <location>
        <begin position="22"/>
        <end position="402"/>
    </location>
</feature>
<accession>A0A179UU62</accession>
<feature type="region of interest" description="Disordered" evidence="1">
    <location>
        <begin position="379"/>
        <end position="402"/>
    </location>
</feature>
<evidence type="ECO:0000313" key="6">
    <source>
        <dbReference type="Proteomes" id="UP000002038"/>
    </source>
</evidence>
<keyword evidence="2" id="KW-0812">Transmembrane</keyword>
<dbReference type="PANTHER" id="PTHR47797">
    <property type="entry name" value="DEHYDROGENASE, PUTATIVE (AFU_ORTHOLOGUE AFUA_8G05805)-RELATED"/>
    <property type="match status" value="1"/>
</dbReference>
<dbReference type="RefSeq" id="XP_002622582.1">
    <property type="nucleotide sequence ID" value="XM_002622536.2"/>
</dbReference>
<feature type="transmembrane region" description="Helical" evidence="2">
    <location>
        <begin position="278"/>
        <end position="297"/>
    </location>
</feature>
<feature type="transmembrane region" description="Helical" evidence="2">
    <location>
        <begin position="246"/>
        <end position="266"/>
    </location>
</feature>
<dbReference type="GeneID" id="8502776"/>
<gene>
    <name evidence="5" type="ORF">BDBG_07093</name>
</gene>
<feature type="compositionally biased region" description="Basic and acidic residues" evidence="1">
    <location>
        <begin position="391"/>
        <end position="402"/>
    </location>
</feature>
<dbReference type="KEGG" id="bgh:BDBG_07093"/>